<sequence>MLTIEERQRLEALDDYGIEELFTSECESWFTADVACCDKCVNDYLKSWPFTEGTEDFQNNSMDIEHFYESTILRDCYTLEDYKQLMQLVECPRCGEALTGYFYPYSFPFQPVDCFEVILVELMAVAHESPFVLLKHYFAAQVFDAIEELSKQASLKLIAEHLFRARIAEQIEICTEQEFDVTPKEYASEGRYNHAGLPAYYLGSDLQTCYEEMRQAECYIAEVKVTKPVKILDLSATHENHNKHSDMLDTMVYSALVSAKHQDEGQYRPQYIFSRFIADCAKYAGFDAIKYPSTRTEHGCFNIVFINTDIGLGKGCELIDVHTYPPHK</sequence>
<name>A0A167PBI9_9GAMM</name>
<dbReference type="RefSeq" id="WP_063379472.1">
    <property type="nucleotide sequence ID" value="NZ_AUXX01000001.1"/>
</dbReference>
<organism evidence="2 3">
    <name type="scientific">Pseudoalteromonas luteoviolacea S4060-1</name>
    <dbReference type="NCBI Taxonomy" id="1365257"/>
    <lineage>
        <taxon>Bacteria</taxon>
        <taxon>Pseudomonadati</taxon>
        <taxon>Pseudomonadota</taxon>
        <taxon>Gammaproteobacteria</taxon>
        <taxon>Alteromonadales</taxon>
        <taxon>Pseudoalteromonadaceae</taxon>
        <taxon>Pseudoalteromonas</taxon>
    </lineage>
</organism>
<dbReference type="Proteomes" id="UP000076661">
    <property type="component" value="Unassembled WGS sequence"/>
</dbReference>
<reference evidence="2 3" key="1">
    <citation type="submission" date="2013-07" db="EMBL/GenBank/DDBJ databases">
        <title>Comparative Genomic and Metabolomic Analysis of Twelve Strains of Pseudoalteromonas luteoviolacea.</title>
        <authorList>
            <person name="Vynne N.G."/>
            <person name="Mansson M."/>
            <person name="Gram L."/>
        </authorList>
    </citation>
    <scope>NUCLEOTIDE SEQUENCE [LARGE SCALE GENOMIC DNA]</scope>
    <source>
        <strain evidence="2 3">S4060-1</strain>
    </source>
</reference>
<dbReference type="PATRIC" id="fig|1365257.3.peg.5"/>
<accession>A0A167PBI9</accession>
<feature type="domain" description="RES" evidence="1">
    <location>
        <begin position="178"/>
        <end position="317"/>
    </location>
</feature>
<dbReference type="AlphaFoldDB" id="A0A167PBI9"/>
<gene>
    <name evidence="2" type="ORF">N478_00025</name>
</gene>
<dbReference type="SMART" id="SM00953">
    <property type="entry name" value="RES"/>
    <property type="match status" value="1"/>
</dbReference>
<proteinExistence type="predicted"/>
<evidence type="ECO:0000313" key="2">
    <source>
        <dbReference type="EMBL" id="KZN70321.1"/>
    </source>
</evidence>
<evidence type="ECO:0000259" key="1">
    <source>
        <dbReference type="SMART" id="SM00953"/>
    </source>
</evidence>
<dbReference type="InterPro" id="IPR014914">
    <property type="entry name" value="RES_dom"/>
</dbReference>
<dbReference type="Pfam" id="PF08808">
    <property type="entry name" value="RES"/>
    <property type="match status" value="1"/>
</dbReference>
<dbReference type="EMBL" id="AUXX01000001">
    <property type="protein sequence ID" value="KZN70321.1"/>
    <property type="molecule type" value="Genomic_DNA"/>
</dbReference>
<comment type="caution">
    <text evidence="2">The sequence shown here is derived from an EMBL/GenBank/DDBJ whole genome shotgun (WGS) entry which is preliminary data.</text>
</comment>
<evidence type="ECO:0000313" key="3">
    <source>
        <dbReference type="Proteomes" id="UP000076661"/>
    </source>
</evidence>
<protein>
    <recommendedName>
        <fullName evidence="1">RES domain-containing protein</fullName>
    </recommendedName>
</protein>